<feature type="region of interest" description="Disordered" evidence="1">
    <location>
        <begin position="1432"/>
        <end position="1469"/>
    </location>
</feature>
<feature type="region of interest" description="Disordered" evidence="1">
    <location>
        <begin position="1275"/>
        <end position="1313"/>
    </location>
</feature>
<feature type="compositionally biased region" description="Basic residues" evidence="1">
    <location>
        <begin position="1292"/>
        <end position="1306"/>
    </location>
</feature>
<evidence type="ECO:0000313" key="3">
    <source>
        <dbReference type="Proteomes" id="UP000585474"/>
    </source>
</evidence>
<keyword evidence="3" id="KW-1185">Reference proteome</keyword>
<gene>
    <name evidence="2" type="ORF">Acr_00g0094520</name>
</gene>
<feature type="compositionally biased region" description="Polar residues" evidence="1">
    <location>
        <begin position="306"/>
        <end position="324"/>
    </location>
</feature>
<reference evidence="3" key="1">
    <citation type="submission" date="2019-07" db="EMBL/GenBank/DDBJ databases">
        <title>De Novo Assembly of kiwifruit Actinidia rufa.</title>
        <authorList>
            <person name="Sugita-Konishi S."/>
            <person name="Sato K."/>
            <person name="Mori E."/>
            <person name="Abe Y."/>
            <person name="Kisaki G."/>
            <person name="Hamano K."/>
            <person name="Suezawa K."/>
            <person name="Otani M."/>
            <person name="Fukuda T."/>
            <person name="Manabe T."/>
            <person name="Gomi K."/>
            <person name="Tabuchi M."/>
            <person name="Akimitsu K."/>
            <person name="Kataoka I."/>
        </authorList>
    </citation>
    <scope>NUCLEOTIDE SEQUENCE [LARGE SCALE GENOMIC DNA]</scope>
    <source>
        <strain evidence="3">cv. Fuchu</strain>
    </source>
</reference>
<feature type="compositionally biased region" description="Basic and acidic residues" evidence="1">
    <location>
        <begin position="1432"/>
        <end position="1462"/>
    </location>
</feature>
<feature type="region of interest" description="Disordered" evidence="1">
    <location>
        <begin position="1329"/>
        <end position="1355"/>
    </location>
</feature>
<dbReference type="Proteomes" id="UP000585474">
    <property type="component" value="Unassembled WGS sequence"/>
</dbReference>
<feature type="compositionally biased region" description="Polar residues" evidence="1">
    <location>
        <begin position="1276"/>
        <end position="1291"/>
    </location>
</feature>
<evidence type="ECO:0000256" key="1">
    <source>
        <dbReference type="SAM" id="MobiDB-lite"/>
    </source>
</evidence>
<dbReference type="OrthoDB" id="681218at2759"/>
<name>A0A7J0E0I5_9ERIC</name>
<dbReference type="InterPro" id="IPR050875">
    <property type="entry name" value="Troponin_I"/>
</dbReference>
<sequence>MTTVEKLFVQIFESKNRIIEQVKQQTDLYSQHLASKLLIDGITPPPWLWNPNFVSESSDPKELKKEELISELLLPHPRPEVPYSGSHYSLYNKSAALGDNGELSGLFVETHAFDKGFHAGDMPTTSLKCHDNDIGCAFPVLVISAPSPQGQTETRISNIYTDTGSNVGDRSTTVLEHRENDIDSALECVPELELSDTSPKGQTEARISNIYTAPDQSLARIQRSKSRQKALELRKTATAAAASRSRLTDENAAGVCSSGIKTSTIASQQLDHDIGLFGLAKYFATVDDDGPVKHALGHIHSKEKNSNTYSGRITRSRSSCNLSSHEGRHMELGNSSDIGKEDGCRMIRSESTCTEGLSKPVSLTYTADQRVTRSKSGVSKKFPLDDLINRSEGFHLQNVSGGEVIRHCPDSNAIVNHEGKPHYITQTEFFSDGLVEAQGACSESNLDTDGPSVGSVRVSYPASQRVTRSKSGASKNSPLDNLLNRSEGFLLQNVSGGEAIVIQEGKTNHITETELISDGLVEAQAACSQSNLDAGGLSVGFEAFVSRPPSDCSMLVKPKTLDFDEMENCSLNKIFSPMLGKERLDNSSVEKCSSMKSTTSQDKINFHMPSRKSLEKQSLEQEVSNQKTDAWRGSFETCVRDFVVDNQEVSKSKMNENIENSEDKTEFVQEIQPSPASNGIDIELSSVGKSLDVERHQKVKCHLMEGFESSPIPQVEECELNHDGRDKSEATPFSFKHRHFGPSFVSSLTELSTVNQGCLVGEVRVIDPSSSVLDAKKCCVEDNQDLMCLENKTLLEKKSDMGEDCFLARGSVGSLHHEDNSFGSSKIVELPHIEKSFLPCIRLGSATENSWPQVKWRKIEGQQTNSFSASPSFRMKKVPGIGVGNNLGTDIQFHSIPVSHEGDATQSNGGKGDDIEKHLKVKYRLTQGAEPSPELQLEQDELGIEERNSSPNIFSTFKYGQLGPHVLSTLTKEAAGDIQDCSVKDAETADTASIVLDVRMQGEEQNDKNMPHSMLQETESHLEEDDLFSVASLQDKHLNYIAADQTMPEFEEFIIGTEENGQPHIVGDAFSVDNFDLTSTTIERASILEKLCRSASMHTPLSQFPTTFKLHRAPDLYQSVPNGLLEHMDLRSTLNLSDGSKRLRASYSYVEESNRAIQGLSYSGCAPYSDPNSDWSFKKPPMSPVRKLWDQISLNSSSSEKQRSLNPELTCFPIEEDPSISEENENRDEVAYTIQEDICSTLMNCGAKREPLAEITEPHINPPTVSAAERFPDRSSLGSVNTEANFTGTSSKVKRKLQNRNSNKRRCTNEGKENHTLSIIKKDSKLLNNRFSKPKLSGKPSLRRGGQGLPERMPKRNNIVSNITSFVPLVQQKQADAVGAGKRDIKVKALEAAEAAKRLEEKRANERKMKKEALKLERARIEQENMRQMELKMKKEEEEQKKKDGDMAARKRLREQEQQKEKERKRKRIGEVRRHQIEQEEKLCIGKVDKEVPLGAINKKVNCGTESDDGLRKHQKTENKRGYGNIVKKLQTEPGAEAAEILTSDVRQAVLEDCEAFGRCGDTGEVIF</sequence>
<evidence type="ECO:0000313" key="2">
    <source>
        <dbReference type="EMBL" id="GFS45159.1"/>
    </source>
</evidence>
<protein>
    <submittedName>
        <fullName evidence="2">Inner centromere protein, ARK-binding region protein</fullName>
    </submittedName>
</protein>
<dbReference type="EMBL" id="BJWL01000445">
    <property type="protein sequence ID" value="GFS45159.1"/>
    <property type="molecule type" value="Genomic_DNA"/>
</dbReference>
<dbReference type="PANTHER" id="PTHR13738:SF1">
    <property type="entry name" value="TROPONIN I"/>
    <property type="match status" value="1"/>
</dbReference>
<comment type="caution">
    <text evidence="2">The sequence shown here is derived from an EMBL/GenBank/DDBJ whole genome shotgun (WGS) entry which is preliminary data.</text>
</comment>
<feature type="region of interest" description="Disordered" evidence="1">
    <location>
        <begin position="304"/>
        <end position="337"/>
    </location>
</feature>
<organism evidence="2 3">
    <name type="scientific">Actinidia rufa</name>
    <dbReference type="NCBI Taxonomy" id="165716"/>
    <lineage>
        <taxon>Eukaryota</taxon>
        <taxon>Viridiplantae</taxon>
        <taxon>Streptophyta</taxon>
        <taxon>Embryophyta</taxon>
        <taxon>Tracheophyta</taxon>
        <taxon>Spermatophyta</taxon>
        <taxon>Magnoliopsida</taxon>
        <taxon>eudicotyledons</taxon>
        <taxon>Gunneridae</taxon>
        <taxon>Pentapetalae</taxon>
        <taxon>asterids</taxon>
        <taxon>Ericales</taxon>
        <taxon>Actinidiaceae</taxon>
        <taxon>Actinidia</taxon>
    </lineage>
</organism>
<proteinExistence type="predicted"/>
<dbReference type="PANTHER" id="PTHR13738">
    <property type="entry name" value="TROPONIN I"/>
    <property type="match status" value="1"/>
</dbReference>
<accession>A0A7J0E0I5</accession>